<feature type="domain" description="PABS" evidence="7">
    <location>
        <begin position="245"/>
        <end position="487"/>
    </location>
</feature>
<dbReference type="Proteomes" id="UP001550628">
    <property type="component" value="Unassembled WGS sequence"/>
</dbReference>
<sequence>MPPNEFPADTVAPELPPVEESSRARPAEPAADGPPVLGRFARSALLITVFLCAACGLVYELSLVTLGSYLIGDTATQASITLSVMVCAMGVGALAAKPLRQRAAAAFVVVELALALVGGLSVLGLYAAYAWLDLYTAALVAASCVIGALVGAEIPLLMEMLQRIRKQEAGSAVADLFAADYVGALLGGLAFPFLLLPVFGQIRGSLIVGVVNAVAGLVLVLIWFRADLSRPVKAALGAVTLLVAAILVGSYVYADRFEATAQQALFAYPIVWQRQTEYQKIVLTESVSPFGTPDTRLFLNGDLQFSSVDEYRYHEAMVHPTLAGPRREVLVIGGGDGLALREILEYPDVESVTLVELDPAVIELARTDPRLTELNRHSFADPRVRVVTADAFSWLRTAGADYDAVIVDLPDPDQTSIAKLYSTEFYAMTAQVLAPGGTMVVQAGSPFFAPHSYWCIAATVRTSGLNILPYHVDVPSFGDWGFVQATRDPAPRLALDPPAPLRSMDELSLPAATIFAPDRRDTGEQPSTLMHPTILELARKEWV</sequence>
<keyword evidence="4" id="KW-1003">Cell membrane</keyword>
<feature type="binding site" evidence="4">
    <location>
        <begin position="390"/>
        <end position="391"/>
    </location>
    <ligand>
        <name>S-methyl-5'-thioadenosine</name>
        <dbReference type="ChEBI" id="CHEBI:17509"/>
    </ligand>
</feature>
<feature type="transmembrane region" description="Helical" evidence="4">
    <location>
        <begin position="103"/>
        <end position="129"/>
    </location>
</feature>
<comment type="catalytic activity">
    <reaction evidence="4">
        <text>S-adenosyl 3-(methylsulfanyl)propylamine + putrescine = S-methyl-5'-thioadenosine + spermidine + H(+)</text>
        <dbReference type="Rhea" id="RHEA:12721"/>
        <dbReference type="ChEBI" id="CHEBI:15378"/>
        <dbReference type="ChEBI" id="CHEBI:17509"/>
        <dbReference type="ChEBI" id="CHEBI:57443"/>
        <dbReference type="ChEBI" id="CHEBI:57834"/>
        <dbReference type="ChEBI" id="CHEBI:326268"/>
        <dbReference type="EC" id="2.5.1.16"/>
    </reaction>
</comment>
<dbReference type="SUPFAM" id="SSF53335">
    <property type="entry name" value="S-adenosyl-L-methionine-dependent methyltransferases"/>
    <property type="match status" value="1"/>
</dbReference>
<evidence type="ECO:0000259" key="7">
    <source>
        <dbReference type="PROSITE" id="PS51006"/>
    </source>
</evidence>
<feature type="active site" description="Proton acceptor" evidence="4 5">
    <location>
        <position position="408"/>
    </location>
</feature>
<keyword evidence="3 4" id="KW-0620">Polyamine biosynthesis</keyword>
<feature type="transmembrane region" description="Helical" evidence="4">
    <location>
        <begin position="205"/>
        <end position="224"/>
    </location>
</feature>
<keyword evidence="4" id="KW-0472">Membrane</keyword>
<comment type="pathway">
    <text evidence="4">Amine and polyamine biosynthesis; spermidine biosynthesis; spermidine from putrescine: step 1/1.</text>
</comment>
<dbReference type="CDD" id="cd02440">
    <property type="entry name" value="AdoMet_MTases"/>
    <property type="match status" value="1"/>
</dbReference>
<comment type="subcellular location">
    <subcellularLocation>
        <location evidence="4">Cell membrane</location>
        <topology evidence="4">Multi-pass membrane protein</topology>
    </subcellularLocation>
</comment>
<comment type="caution">
    <text evidence="8">The sequence shown here is derived from an EMBL/GenBank/DDBJ whole genome shotgun (WGS) entry which is preliminary data.</text>
</comment>
<dbReference type="PANTHER" id="PTHR43317:SF1">
    <property type="entry name" value="THERMOSPERMINE SYNTHASE ACAULIS5"/>
    <property type="match status" value="1"/>
</dbReference>
<evidence type="ECO:0000256" key="4">
    <source>
        <dbReference type="HAMAP-Rule" id="MF_00198"/>
    </source>
</evidence>
<evidence type="ECO:0000256" key="5">
    <source>
        <dbReference type="PROSITE-ProRule" id="PRU00354"/>
    </source>
</evidence>
<feature type="binding site" evidence="4">
    <location>
        <position position="336"/>
    </location>
    <ligand>
        <name>spermidine</name>
        <dbReference type="ChEBI" id="CHEBI:57834"/>
    </ligand>
</feature>
<feature type="transmembrane region" description="Helical" evidence="4">
    <location>
        <begin position="44"/>
        <end position="71"/>
    </location>
</feature>
<feature type="transmembrane region" description="Helical" evidence="4">
    <location>
        <begin position="135"/>
        <end position="157"/>
    </location>
</feature>
<dbReference type="InterPro" id="IPR030373">
    <property type="entry name" value="PABS_CS"/>
</dbReference>
<comment type="function">
    <text evidence="4">Catalyzes the irreversible transfer of a propylamine group from the amino donor S-adenosylmethioninamine (decarboxy-AdoMet) to putrescine (1,4-diaminobutane) to yield spermidine.</text>
</comment>
<dbReference type="EMBL" id="JBEYBF010000034">
    <property type="protein sequence ID" value="MEU1956188.1"/>
    <property type="molecule type" value="Genomic_DNA"/>
</dbReference>
<feature type="binding site" evidence="4">
    <location>
        <position position="279"/>
    </location>
    <ligand>
        <name>S-methyl-5'-thioadenosine</name>
        <dbReference type="ChEBI" id="CHEBI:17509"/>
    </ligand>
</feature>
<comment type="similarity">
    <text evidence="1 4">Belongs to the spermidine/spermine synthase family.</text>
</comment>
<dbReference type="InterPro" id="IPR001045">
    <property type="entry name" value="Spermi_synthase"/>
</dbReference>
<feature type="region of interest" description="Disordered" evidence="6">
    <location>
        <begin position="1"/>
        <end position="32"/>
    </location>
</feature>
<protein>
    <recommendedName>
        <fullName evidence="4">Polyamine aminopropyltransferase</fullName>
    </recommendedName>
    <alternativeName>
        <fullName evidence="4">Putrescine aminopropyltransferase</fullName>
        <shortName evidence="4">PAPT</shortName>
    </alternativeName>
    <alternativeName>
        <fullName evidence="4">Spermidine synthase</fullName>
        <shortName evidence="4">SPDS</shortName>
        <shortName evidence="4">SPDSY</shortName>
        <ecNumber evidence="4">2.5.1.16</ecNumber>
    </alternativeName>
</protein>
<feature type="binding site" evidence="4">
    <location>
        <position position="314"/>
    </location>
    <ligand>
        <name>spermidine</name>
        <dbReference type="ChEBI" id="CHEBI:57834"/>
    </ligand>
</feature>
<dbReference type="SUPFAM" id="SSF103473">
    <property type="entry name" value="MFS general substrate transporter"/>
    <property type="match status" value="1"/>
</dbReference>
<keyword evidence="4" id="KW-1133">Transmembrane helix</keyword>
<evidence type="ECO:0000313" key="9">
    <source>
        <dbReference type="Proteomes" id="UP001550628"/>
    </source>
</evidence>
<evidence type="ECO:0000256" key="3">
    <source>
        <dbReference type="ARBA" id="ARBA00023115"/>
    </source>
</evidence>
<feature type="transmembrane region" description="Helical" evidence="4">
    <location>
        <begin position="178"/>
        <end position="199"/>
    </location>
</feature>
<evidence type="ECO:0000256" key="2">
    <source>
        <dbReference type="ARBA" id="ARBA00022679"/>
    </source>
</evidence>
<dbReference type="Gene3D" id="3.40.50.150">
    <property type="entry name" value="Vaccinia Virus protein VP39"/>
    <property type="match status" value="1"/>
</dbReference>
<name>A0ABV2WZ84_9NOCA</name>
<keyword evidence="4" id="KW-0745">Spermidine biosynthesis</keyword>
<dbReference type="Pfam" id="PF01564">
    <property type="entry name" value="Spermine_synth"/>
    <property type="match status" value="1"/>
</dbReference>
<evidence type="ECO:0000256" key="6">
    <source>
        <dbReference type="SAM" id="MobiDB-lite"/>
    </source>
</evidence>
<feature type="transmembrane region" description="Helical" evidence="4">
    <location>
        <begin position="77"/>
        <end position="96"/>
    </location>
</feature>
<keyword evidence="2 4" id="KW-0808">Transferase</keyword>
<dbReference type="PROSITE" id="PS51006">
    <property type="entry name" value="PABS_2"/>
    <property type="match status" value="1"/>
</dbReference>
<accession>A0ABV2WZ84</accession>
<feature type="binding site" evidence="4">
    <location>
        <position position="356"/>
    </location>
    <ligand>
        <name>S-methyl-5'-thioadenosine</name>
        <dbReference type="ChEBI" id="CHEBI:17509"/>
    </ligand>
</feature>
<organism evidence="8 9">
    <name type="scientific">Nocardia rhamnosiphila</name>
    <dbReference type="NCBI Taxonomy" id="426716"/>
    <lineage>
        <taxon>Bacteria</taxon>
        <taxon>Bacillati</taxon>
        <taxon>Actinomycetota</taxon>
        <taxon>Actinomycetes</taxon>
        <taxon>Mycobacteriales</taxon>
        <taxon>Nocardiaceae</taxon>
        <taxon>Nocardia</taxon>
    </lineage>
</organism>
<dbReference type="HAMAP" id="MF_00198">
    <property type="entry name" value="Spermidine_synth"/>
    <property type="match status" value="1"/>
</dbReference>
<evidence type="ECO:0000313" key="8">
    <source>
        <dbReference type="EMBL" id="MEU1956188.1"/>
    </source>
</evidence>
<gene>
    <name evidence="4" type="primary">speE</name>
    <name evidence="8" type="ORF">ABZ510_30615</name>
</gene>
<reference evidence="8 9" key="1">
    <citation type="submission" date="2024-06" db="EMBL/GenBank/DDBJ databases">
        <title>The Natural Products Discovery Center: Release of the First 8490 Sequenced Strains for Exploring Actinobacteria Biosynthetic Diversity.</title>
        <authorList>
            <person name="Kalkreuter E."/>
            <person name="Kautsar S.A."/>
            <person name="Yang D."/>
            <person name="Bader C.D."/>
            <person name="Teijaro C.N."/>
            <person name="Fluegel L."/>
            <person name="Davis C.M."/>
            <person name="Simpson J.R."/>
            <person name="Lauterbach L."/>
            <person name="Steele A.D."/>
            <person name="Gui C."/>
            <person name="Meng S."/>
            <person name="Li G."/>
            <person name="Viehrig K."/>
            <person name="Ye F."/>
            <person name="Su P."/>
            <person name="Kiefer A.F."/>
            <person name="Nichols A."/>
            <person name="Cepeda A.J."/>
            <person name="Yan W."/>
            <person name="Fan B."/>
            <person name="Jiang Y."/>
            <person name="Adhikari A."/>
            <person name="Zheng C.-J."/>
            <person name="Schuster L."/>
            <person name="Cowan T.M."/>
            <person name="Smanski M.J."/>
            <person name="Chevrette M.G."/>
            <person name="De Carvalho L.P.S."/>
            <person name="Shen B."/>
        </authorList>
    </citation>
    <scope>NUCLEOTIDE SEQUENCE [LARGE SCALE GENOMIC DNA]</scope>
    <source>
        <strain evidence="8 9">NPDC019708</strain>
    </source>
</reference>
<keyword evidence="9" id="KW-1185">Reference proteome</keyword>
<dbReference type="PROSITE" id="PS01330">
    <property type="entry name" value="PABS_1"/>
    <property type="match status" value="1"/>
</dbReference>
<comment type="subunit">
    <text evidence="4">Homodimer or homotetramer.</text>
</comment>
<evidence type="ECO:0000256" key="1">
    <source>
        <dbReference type="ARBA" id="ARBA00007867"/>
    </source>
</evidence>
<proteinExistence type="inferred from homology"/>
<dbReference type="PANTHER" id="PTHR43317">
    <property type="entry name" value="THERMOSPERMINE SYNTHASE ACAULIS5"/>
    <property type="match status" value="1"/>
</dbReference>
<feature type="transmembrane region" description="Helical" evidence="4">
    <location>
        <begin position="236"/>
        <end position="254"/>
    </location>
</feature>
<comment type="caution">
    <text evidence="4">Lacks conserved residue(s) required for the propagation of feature annotation.</text>
</comment>
<dbReference type="InterPro" id="IPR036259">
    <property type="entry name" value="MFS_trans_sf"/>
</dbReference>
<dbReference type="NCBIfam" id="NF002956">
    <property type="entry name" value="PRK03612.1"/>
    <property type="match status" value="1"/>
</dbReference>
<dbReference type="EC" id="2.5.1.16" evidence="4"/>
<dbReference type="InterPro" id="IPR029063">
    <property type="entry name" value="SAM-dependent_MTases_sf"/>
</dbReference>
<dbReference type="GO" id="GO:0004766">
    <property type="term" value="F:spermidine synthase activity"/>
    <property type="evidence" value="ECO:0007669"/>
    <property type="project" value="UniProtKB-EC"/>
</dbReference>
<keyword evidence="4" id="KW-0812">Transmembrane</keyword>
<dbReference type="RefSeq" id="WP_356956231.1">
    <property type="nucleotide sequence ID" value="NZ_JBEYBD010000005.1"/>
</dbReference>
<dbReference type="InterPro" id="IPR030374">
    <property type="entry name" value="PABS"/>
</dbReference>